<comment type="caution">
    <text evidence="2">The sequence shown here is derived from an EMBL/GenBank/DDBJ whole genome shotgun (WGS) entry which is preliminary data.</text>
</comment>
<evidence type="ECO:0000259" key="1">
    <source>
        <dbReference type="Pfam" id="PF12680"/>
    </source>
</evidence>
<dbReference type="InterPro" id="IPR037401">
    <property type="entry name" value="SnoaL-like"/>
</dbReference>
<dbReference type="SUPFAM" id="SSF54427">
    <property type="entry name" value="NTF2-like"/>
    <property type="match status" value="1"/>
</dbReference>
<dbReference type="RefSeq" id="WP_153485581.1">
    <property type="nucleotide sequence ID" value="NZ_VWNA01000001.1"/>
</dbReference>
<dbReference type="AlphaFoldDB" id="A0A6A7YAV7"/>
<name>A0A6A7YAV7_9HYPH</name>
<protein>
    <submittedName>
        <fullName evidence="2">Nuclear transport factor 2 family protein</fullName>
    </submittedName>
</protein>
<gene>
    <name evidence="2" type="ORF">F0357_18305</name>
</gene>
<reference evidence="2 3" key="1">
    <citation type="submission" date="2019-09" db="EMBL/GenBank/DDBJ databases">
        <title>Segnochrobactrum spirostomi gen. nov., sp. nov., isolated from the ciliate Spirostomum cf. yagiui and description of a novel family, Segnochrobactraceae fam. nov. within the order Rhizobiales of the class Alphaproteobacteria.</title>
        <authorList>
            <person name="Akter S."/>
            <person name="Shazib S.U.A."/>
            <person name="Shin M.K."/>
        </authorList>
    </citation>
    <scope>NUCLEOTIDE SEQUENCE [LARGE SCALE GENOMIC DNA]</scope>
    <source>
        <strain evidence="2 3">Sp-1</strain>
    </source>
</reference>
<dbReference type="Pfam" id="PF12680">
    <property type="entry name" value="SnoaL_2"/>
    <property type="match status" value="1"/>
</dbReference>
<dbReference type="InterPro" id="IPR032710">
    <property type="entry name" value="NTF2-like_dom_sf"/>
</dbReference>
<keyword evidence="3" id="KW-1185">Reference proteome</keyword>
<dbReference type="Gene3D" id="3.10.450.50">
    <property type="match status" value="1"/>
</dbReference>
<evidence type="ECO:0000313" key="3">
    <source>
        <dbReference type="Proteomes" id="UP000332515"/>
    </source>
</evidence>
<feature type="domain" description="SnoaL-like" evidence="1">
    <location>
        <begin position="8"/>
        <end position="102"/>
    </location>
</feature>
<accession>A0A6A7YAV7</accession>
<sequence length="106" mass="11510">MDMPKPIAAFFATETGDDADALVASFADDATVDDEAASHVGHAAIRAWWTGAREKYQQTTDVLEAHGGADAVTVRCRVSGRFPGSPITLDFRFALADERITRLEIR</sequence>
<dbReference type="EMBL" id="VWNA01000001">
    <property type="protein sequence ID" value="MQT14569.1"/>
    <property type="molecule type" value="Genomic_DNA"/>
</dbReference>
<organism evidence="2 3">
    <name type="scientific">Segnochrobactrum spirostomi</name>
    <dbReference type="NCBI Taxonomy" id="2608987"/>
    <lineage>
        <taxon>Bacteria</taxon>
        <taxon>Pseudomonadati</taxon>
        <taxon>Pseudomonadota</taxon>
        <taxon>Alphaproteobacteria</taxon>
        <taxon>Hyphomicrobiales</taxon>
        <taxon>Segnochrobactraceae</taxon>
        <taxon>Segnochrobactrum</taxon>
    </lineage>
</organism>
<dbReference type="Proteomes" id="UP000332515">
    <property type="component" value="Unassembled WGS sequence"/>
</dbReference>
<evidence type="ECO:0000313" key="2">
    <source>
        <dbReference type="EMBL" id="MQT14569.1"/>
    </source>
</evidence>
<proteinExistence type="predicted"/>